<dbReference type="AlphaFoldDB" id="A0A150R4Z1"/>
<dbReference type="EMBL" id="JEMB01003138">
    <property type="protein sequence ID" value="KYF75275.1"/>
    <property type="molecule type" value="Genomic_DNA"/>
</dbReference>
<name>A0A150R4Z1_SORCE</name>
<comment type="caution">
    <text evidence="3">The sequence shown here is derived from an EMBL/GenBank/DDBJ whole genome shotgun (WGS) entry which is preliminary data.</text>
</comment>
<protein>
    <recommendedName>
        <fullName evidence="2">Putative amidase domain-containing protein</fullName>
    </recommendedName>
</protein>
<keyword evidence="1" id="KW-0732">Signal</keyword>
<reference evidence="3 4" key="1">
    <citation type="submission" date="2014-02" db="EMBL/GenBank/DDBJ databases">
        <title>The small core and large imbalanced accessory genome model reveals a collaborative survival strategy of Sorangium cellulosum strains in nature.</title>
        <authorList>
            <person name="Han K."/>
            <person name="Peng R."/>
            <person name="Blom J."/>
            <person name="Li Y.-Z."/>
        </authorList>
    </citation>
    <scope>NUCLEOTIDE SEQUENCE [LARGE SCALE GENOMIC DNA]</scope>
    <source>
        <strain evidence="3 4">So0011-07</strain>
    </source>
</reference>
<dbReference type="InterPro" id="IPR024301">
    <property type="entry name" value="Amidase_6"/>
</dbReference>
<proteinExistence type="predicted"/>
<organism evidence="3 4">
    <name type="scientific">Sorangium cellulosum</name>
    <name type="common">Polyangium cellulosum</name>
    <dbReference type="NCBI Taxonomy" id="56"/>
    <lineage>
        <taxon>Bacteria</taxon>
        <taxon>Pseudomonadati</taxon>
        <taxon>Myxococcota</taxon>
        <taxon>Polyangia</taxon>
        <taxon>Polyangiales</taxon>
        <taxon>Polyangiaceae</taxon>
        <taxon>Sorangium</taxon>
    </lineage>
</organism>
<gene>
    <name evidence="3" type="ORF">BE17_33940</name>
</gene>
<sequence length="255" mass="28047">MKQTSSHLTILSLSASLLTGCTLYADELNEHSVGPASEDAAAESVEETAAALTQGYNGSVAGDYASRYYNDPNTYFYNWEYEGGDCTNFANQSILAGLVGSTNKYDVFAGRIRFQDREYSSNDWWYQSTSPVLQRAEPEWAGANGLYQYLQNQARNPGYKGLIVAAPGRWSGRTLQMLNLAPHFIKGSIISLTGSVGTSAYHSMVVAQGGADMSRVIVAYRSAPGYPHSRRSLQSYVNSNPDSIYNLFWITGFRM</sequence>
<dbReference type="Proteomes" id="UP000075635">
    <property type="component" value="Unassembled WGS sequence"/>
</dbReference>
<feature type="chain" id="PRO_5007567759" description="Putative amidase domain-containing protein" evidence="1">
    <location>
        <begin position="26"/>
        <end position="255"/>
    </location>
</feature>
<evidence type="ECO:0000313" key="4">
    <source>
        <dbReference type="Proteomes" id="UP000075635"/>
    </source>
</evidence>
<evidence type="ECO:0000259" key="2">
    <source>
        <dbReference type="Pfam" id="PF12671"/>
    </source>
</evidence>
<dbReference type="Pfam" id="PF12671">
    <property type="entry name" value="Amidase_6"/>
    <property type="match status" value="1"/>
</dbReference>
<evidence type="ECO:0000256" key="1">
    <source>
        <dbReference type="SAM" id="SignalP"/>
    </source>
</evidence>
<evidence type="ECO:0000313" key="3">
    <source>
        <dbReference type="EMBL" id="KYF75275.1"/>
    </source>
</evidence>
<feature type="domain" description="Putative amidase" evidence="2">
    <location>
        <begin position="56"/>
        <end position="234"/>
    </location>
</feature>
<accession>A0A150R4Z1</accession>
<dbReference type="PROSITE" id="PS51257">
    <property type="entry name" value="PROKAR_LIPOPROTEIN"/>
    <property type="match status" value="1"/>
</dbReference>
<feature type="signal peptide" evidence="1">
    <location>
        <begin position="1"/>
        <end position="25"/>
    </location>
</feature>